<keyword evidence="3" id="KW-1185">Reference proteome</keyword>
<dbReference type="PANTHER" id="PTHR34154">
    <property type="entry name" value="ALKALI-SENSITIVE LINKAGE PROTEIN 1"/>
    <property type="match status" value="1"/>
</dbReference>
<feature type="domain" description="Asl1-like glycosyl hydrolase catalytic" evidence="1">
    <location>
        <begin position="279"/>
        <end position="455"/>
    </location>
</feature>
<protein>
    <submittedName>
        <fullName evidence="2">ASL1-like protein</fullName>
    </submittedName>
</protein>
<dbReference type="PANTHER" id="PTHR34154:SF3">
    <property type="entry name" value="ALKALI-SENSITIVE LINKAGE PROTEIN 1"/>
    <property type="match status" value="1"/>
</dbReference>
<accession>A0ABY7G6G9</accession>
<gene>
    <name evidence="2" type="ORF">MAR_014621</name>
</gene>
<dbReference type="Gene3D" id="3.20.20.80">
    <property type="entry name" value="Glycosidases"/>
    <property type="match status" value="2"/>
</dbReference>
<dbReference type="InterPro" id="IPR053183">
    <property type="entry name" value="ASL1"/>
</dbReference>
<dbReference type="InterPro" id="IPR017853">
    <property type="entry name" value="GH"/>
</dbReference>
<dbReference type="Proteomes" id="UP001164746">
    <property type="component" value="Chromosome 15"/>
</dbReference>
<evidence type="ECO:0000313" key="2">
    <source>
        <dbReference type="EMBL" id="WAR28917.1"/>
    </source>
</evidence>
<name>A0ABY7G6G9_MYAAR</name>
<evidence type="ECO:0000259" key="1">
    <source>
        <dbReference type="Pfam" id="PF11790"/>
    </source>
</evidence>
<feature type="domain" description="Asl1-like glycosyl hydrolase catalytic" evidence="1">
    <location>
        <begin position="4"/>
        <end position="218"/>
    </location>
</feature>
<sequence length="516" mass="59796">MNHYWRYDWSNNLDRYDHTNTLNNCPSNMTKTPMHVPMIRTIWKNGTHPTLTPGAKYVLGYNEPNHPVHVNLTPKQAADFWPEVERLSAGLPLISPVMAGEDFPWLDEFFRLCNNCRVDYIGAHMYRCNANQIMHFLQQLHNRYHKKVWLTEFACRHTTDENAHLHLMQTLLPRLEAAHYVYRYSWFSARFHGNDFVSNSTSLLHSDSSTLTKIGRFYNDFEPSGATHILRETGLEMLRIFIFVILITCASGSWKKGVAAYDWSSNLDRYDHARTLNNCPPNMDMAPMHVPMIKKMWKNGTHPTLSPGAKYVLGYNEPDHADQADMTPKQAADFWPEVERLAAGLPLISPVTAGQDFPWLDEFFRLCHNCRVDYIGAHLYRCNADEIMTFVQKLHNRYHKKVWLTEFACPYTTDENAQLHLMQTLLPRLEAAHYVYRSTFCPIHKTHHKQHEVFNTMVQLHVDNAHELYAWFSARPKGTAFVTHSASLLDRNSSTLTKIGRFYNDFQPSGAAHIVG</sequence>
<proteinExistence type="predicted"/>
<reference evidence="2" key="1">
    <citation type="submission" date="2022-11" db="EMBL/GenBank/DDBJ databases">
        <title>Centuries of genome instability and evolution in soft-shell clam transmissible cancer (bioRxiv).</title>
        <authorList>
            <person name="Hart S.F.M."/>
            <person name="Yonemitsu M.A."/>
            <person name="Giersch R.M."/>
            <person name="Beal B.F."/>
            <person name="Arriagada G."/>
            <person name="Davis B.W."/>
            <person name="Ostrander E.A."/>
            <person name="Goff S.P."/>
            <person name="Metzger M.J."/>
        </authorList>
    </citation>
    <scope>NUCLEOTIDE SEQUENCE</scope>
    <source>
        <strain evidence="2">MELC-2E11</strain>
        <tissue evidence="2">Siphon/mantle</tissue>
    </source>
</reference>
<dbReference type="InterPro" id="IPR024655">
    <property type="entry name" value="Asl1_glyco_hydro_catalytic"/>
</dbReference>
<evidence type="ECO:0000313" key="3">
    <source>
        <dbReference type="Proteomes" id="UP001164746"/>
    </source>
</evidence>
<organism evidence="2 3">
    <name type="scientific">Mya arenaria</name>
    <name type="common">Soft-shell clam</name>
    <dbReference type="NCBI Taxonomy" id="6604"/>
    <lineage>
        <taxon>Eukaryota</taxon>
        <taxon>Metazoa</taxon>
        <taxon>Spiralia</taxon>
        <taxon>Lophotrochozoa</taxon>
        <taxon>Mollusca</taxon>
        <taxon>Bivalvia</taxon>
        <taxon>Autobranchia</taxon>
        <taxon>Heteroconchia</taxon>
        <taxon>Euheterodonta</taxon>
        <taxon>Imparidentia</taxon>
        <taxon>Neoheterodontei</taxon>
        <taxon>Myida</taxon>
        <taxon>Myoidea</taxon>
        <taxon>Myidae</taxon>
        <taxon>Mya</taxon>
    </lineage>
</organism>
<dbReference type="EMBL" id="CP111026">
    <property type="protein sequence ID" value="WAR28917.1"/>
    <property type="molecule type" value="Genomic_DNA"/>
</dbReference>
<dbReference type="Pfam" id="PF11790">
    <property type="entry name" value="Glyco_hydro_cc"/>
    <property type="match status" value="2"/>
</dbReference>
<dbReference type="SUPFAM" id="SSF51445">
    <property type="entry name" value="(Trans)glycosidases"/>
    <property type="match status" value="2"/>
</dbReference>